<comment type="caution">
    <text evidence="1">The sequence shown here is derived from an EMBL/GenBank/DDBJ whole genome shotgun (WGS) entry which is preliminary data.</text>
</comment>
<evidence type="ECO:0000313" key="1">
    <source>
        <dbReference type="EMBL" id="KAF5334094.1"/>
    </source>
</evidence>
<accession>A0A8H5FER5</accession>
<dbReference type="Proteomes" id="UP000541558">
    <property type="component" value="Unassembled WGS sequence"/>
</dbReference>
<evidence type="ECO:0000313" key="2">
    <source>
        <dbReference type="Proteomes" id="UP000541558"/>
    </source>
</evidence>
<dbReference type="AlphaFoldDB" id="A0A8H5FER5"/>
<keyword evidence="2" id="KW-1185">Reference proteome</keyword>
<dbReference type="EMBL" id="JAACJK010000080">
    <property type="protein sequence ID" value="KAF5334094.1"/>
    <property type="molecule type" value="Genomic_DNA"/>
</dbReference>
<proteinExistence type="predicted"/>
<name>A0A8H5FER5_9AGAR</name>
<organism evidence="1 2">
    <name type="scientific">Ephemerocybe angulata</name>
    <dbReference type="NCBI Taxonomy" id="980116"/>
    <lineage>
        <taxon>Eukaryota</taxon>
        <taxon>Fungi</taxon>
        <taxon>Dikarya</taxon>
        <taxon>Basidiomycota</taxon>
        <taxon>Agaricomycotina</taxon>
        <taxon>Agaricomycetes</taxon>
        <taxon>Agaricomycetidae</taxon>
        <taxon>Agaricales</taxon>
        <taxon>Agaricineae</taxon>
        <taxon>Psathyrellaceae</taxon>
        <taxon>Ephemerocybe</taxon>
    </lineage>
</organism>
<gene>
    <name evidence="1" type="ORF">D9611_014994</name>
</gene>
<sequence length="85" mass="9277">MCAMPPHHNHHQAQLIKPLAGSISVVVSRSRHRHVCKTTDHSCAAIPIGILFPPSDIQCTGRHITLGMPYHQGNATEAKAKPVRD</sequence>
<protein>
    <submittedName>
        <fullName evidence="1">Uncharacterized protein</fullName>
    </submittedName>
</protein>
<reference evidence="1 2" key="1">
    <citation type="journal article" date="2020" name="ISME J.">
        <title>Uncovering the hidden diversity of litter-decomposition mechanisms in mushroom-forming fungi.</title>
        <authorList>
            <person name="Floudas D."/>
            <person name="Bentzer J."/>
            <person name="Ahren D."/>
            <person name="Johansson T."/>
            <person name="Persson P."/>
            <person name="Tunlid A."/>
        </authorList>
    </citation>
    <scope>NUCLEOTIDE SEQUENCE [LARGE SCALE GENOMIC DNA]</scope>
    <source>
        <strain evidence="1 2">CBS 175.51</strain>
    </source>
</reference>